<sequence length="189" mass="20170">MALAGVWDRGTLIPFPADGSAMRVAIISDTHVPSRAVGIPAWVRDEVRAADHTIHAGDFDSREAYETVVDLAAELTAVRGNMDPPMADGDLPEVASVDLDGVRFVVTHGTGALDTYRERVEGVVRAEADDHDGPVVGVSGHTHQLTDERLDDLRLLNPGSATGADPAMRTTMLVVRCSDGAYEVSAEER</sequence>
<dbReference type="GO" id="GO:0046872">
    <property type="term" value="F:metal ion binding"/>
    <property type="evidence" value="ECO:0007669"/>
    <property type="project" value="UniProtKB-KW"/>
</dbReference>
<protein>
    <recommendedName>
        <fullName evidence="1">Phosphoesterase</fullName>
        <ecNumber evidence="1">3.1.4.-</ecNumber>
    </recommendedName>
</protein>
<evidence type="ECO:0000313" key="3">
    <source>
        <dbReference type="EMBL" id="MFC6836719.1"/>
    </source>
</evidence>
<name>A0ABD5U871_9EURY</name>
<dbReference type="InterPro" id="IPR029052">
    <property type="entry name" value="Metallo-depent_PP-like"/>
</dbReference>
<dbReference type="EMBL" id="JBHSXM010000001">
    <property type="protein sequence ID" value="MFC6836719.1"/>
    <property type="molecule type" value="Genomic_DNA"/>
</dbReference>
<evidence type="ECO:0000313" key="4">
    <source>
        <dbReference type="Proteomes" id="UP001596406"/>
    </source>
</evidence>
<evidence type="ECO:0000259" key="2">
    <source>
        <dbReference type="Pfam" id="PF12850"/>
    </source>
</evidence>
<comment type="caution">
    <text evidence="3">The sequence shown here is derived from an EMBL/GenBank/DDBJ whole genome shotgun (WGS) entry which is preliminary data.</text>
</comment>
<dbReference type="Proteomes" id="UP001596406">
    <property type="component" value="Unassembled WGS sequence"/>
</dbReference>
<dbReference type="AlphaFoldDB" id="A0ABD5U871"/>
<gene>
    <name evidence="3" type="ORF">ACFQHK_09360</name>
</gene>
<accession>A0ABD5U871</accession>
<comment type="similarity">
    <text evidence="1">Belongs to the metallophosphoesterase superfamily. YfcE family.</text>
</comment>
<dbReference type="Gene3D" id="3.60.21.10">
    <property type="match status" value="1"/>
</dbReference>
<keyword evidence="1" id="KW-0479">Metal-binding</keyword>
<evidence type="ECO:0000256" key="1">
    <source>
        <dbReference type="RuleBase" id="RU362039"/>
    </source>
</evidence>
<dbReference type="Pfam" id="PF12850">
    <property type="entry name" value="Metallophos_2"/>
    <property type="match status" value="1"/>
</dbReference>
<keyword evidence="4" id="KW-1185">Reference proteome</keyword>
<reference evidence="3 4" key="1">
    <citation type="journal article" date="2019" name="Int. J. Syst. Evol. Microbiol.">
        <title>The Global Catalogue of Microorganisms (GCM) 10K type strain sequencing project: providing services to taxonomists for standard genome sequencing and annotation.</title>
        <authorList>
            <consortium name="The Broad Institute Genomics Platform"/>
            <consortium name="The Broad Institute Genome Sequencing Center for Infectious Disease"/>
            <person name="Wu L."/>
            <person name="Ma J."/>
        </authorList>
    </citation>
    <scope>NUCLEOTIDE SEQUENCE [LARGE SCALE GENOMIC DNA]</scope>
    <source>
        <strain evidence="3 4">PSRA2</strain>
    </source>
</reference>
<dbReference type="SUPFAM" id="SSF56300">
    <property type="entry name" value="Metallo-dependent phosphatases"/>
    <property type="match status" value="1"/>
</dbReference>
<dbReference type="InterPro" id="IPR024654">
    <property type="entry name" value="Calcineurin-like_PHP_lpxH"/>
</dbReference>
<dbReference type="RefSeq" id="WP_368662144.1">
    <property type="nucleotide sequence ID" value="NZ_JARRAH010000001.1"/>
</dbReference>
<proteinExistence type="inferred from homology"/>
<organism evidence="3 4">
    <name type="scientific">Halomarina ordinaria</name>
    <dbReference type="NCBI Taxonomy" id="3033939"/>
    <lineage>
        <taxon>Archaea</taxon>
        <taxon>Methanobacteriati</taxon>
        <taxon>Methanobacteriota</taxon>
        <taxon>Stenosarchaea group</taxon>
        <taxon>Halobacteria</taxon>
        <taxon>Halobacteriales</taxon>
        <taxon>Natronomonadaceae</taxon>
        <taxon>Halomarina</taxon>
    </lineage>
</organism>
<comment type="cofactor">
    <cofactor evidence="1">
        <name>a divalent metal cation</name>
        <dbReference type="ChEBI" id="CHEBI:60240"/>
    </cofactor>
</comment>
<dbReference type="NCBIfam" id="TIGR00040">
    <property type="entry name" value="yfcE"/>
    <property type="match status" value="1"/>
</dbReference>
<dbReference type="InterPro" id="IPR000979">
    <property type="entry name" value="Phosphodiesterase_MJ0936/Vps29"/>
</dbReference>
<dbReference type="PANTHER" id="PTHR11124">
    <property type="entry name" value="VACUOLAR SORTING PROTEIN VPS29"/>
    <property type="match status" value="1"/>
</dbReference>
<dbReference type="GO" id="GO:0016787">
    <property type="term" value="F:hydrolase activity"/>
    <property type="evidence" value="ECO:0007669"/>
    <property type="project" value="UniProtKB-UniRule"/>
</dbReference>
<dbReference type="EC" id="3.1.4.-" evidence="1"/>
<feature type="domain" description="Calcineurin-like phosphoesterase" evidence="2">
    <location>
        <begin position="22"/>
        <end position="179"/>
    </location>
</feature>